<feature type="domain" description="Membrane insertase YidC/Oxa/ALB C-terminal" evidence="13">
    <location>
        <begin position="37"/>
        <end position="318"/>
    </location>
</feature>
<evidence type="ECO:0000256" key="10">
    <source>
        <dbReference type="SAM" id="Coils"/>
    </source>
</evidence>
<keyword evidence="5" id="KW-0653">Protein transport</keyword>
<dbReference type="PANTHER" id="PTHR12428">
    <property type="entry name" value="OXA1"/>
    <property type="match status" value="1"/>
</dbReference>
<dbReference type="GO" id="GO:0051205">
    <property type="term" value="P:protein insertion into membrane"/>
    <property type="evidence" value="ECO:0007669"/>
    <property type="project" value="TreeGrafter"/>
</dbReference>
<dbReference type="RefSeq" id="WP_078787286.1">
    <property type="nucleotide sequence ID" value="NZ_FMTO01000007.1"/>
</dbReference>
<feature type="coiled-coil region" evidence="10">
    <location>
        <begin position="323"/>
        <end position="373"/>
    </location>
</feature>
<evidence type="ECO:0000256" key="4">
    <source>
        <dbReference type="ARBA" id="ARBA00022692"/>
    </source>
</evidence>
<dbReference type="GO" id="GO:0032977">
    <property type="term" value="F:membrane insertase activity"/>
    <property type="evidence" value="ECO:0007669"/>
    <property type="project" value="InterPro"/>
</dbReference>
<dbReference type="GO" id="GO:0015031">
    <property type="term" value="P:protein transport"/>
    <property type="evidence" value="ECO:0007669"/>
    <property type="project" value="UniProtKB-KW"/>
</dbReference>
<comment type="similarity">
    <text evidence="9">Belongs to the OXA1/ALB3/YidC family.</text>
</comment>
<evidence type="ECO:0000256" key="2">
    <source>
        <dbReference type="ARBA" id="ARBA00022448"/>
    </source>
</evidence>
<accession>A0A1T4N3U3</accession>
<keyword evidence="6 12" id="KW-1133">Transmembrane helix</keyword>
<evidence type="ECO:0000313" key="15">
    <source>
        <dbReference type="Proteomes" id="UP000189857"/>
    </source>
</evidence>
<dbReference type="InterPro" id="IPR047196">
    <property type="entry name" value="YidC_ALB_C"/>
</dbReference>
<comment type="subcellular location">
    <subcellularLocation>
        <location evidence="1">Cell membrane</location>
        <topology evidence="1">Multi-pass membrane protein</topology>
    </subcellularLocation>
    <subcellularLocation>
        <location evidence="9">Membrane</location>
        <topology evidence="9">Multi-pass membrane protein</topology>
    </subcellularLocation>
</comment>
<evidence type="ECO:0000256" key="11">
    <source>
        <dbReference type="SAM" id="MobiDB-lite"/>
    </source>
</evidence>
<dbReference type="InterPro" id="IPR028055">
    <property type="entry name" value="YidC/Oxa/ALB_C"/>
</dbReference>
<organism evidence="14 15">
    <name type="scientific">Eubacterium ruminantium</name>
    <dbReference type="NCBI Taxonomy" id="42322"/>
    <lineage>
        <taxon>Bacteria</taxon>
        <taxon>Bacillati</taxon>
        <taxon>Bacillota</taxon>
        <taxon>Clostridia</taxon>
        <taxon>Eubacteriales</taxon>
        <taxon>Eubacteriaceae</taxon>
        <taxon>Eubacterium</taxon>
    </lineage>
</organism>
<dbReference type="AlphaFoldDB" id="A0A1T4N3U3"/>
<proteinExistence type="inferred from homology"/>
<sequence length="419" mass="47659">MLLIKKTGFFGPLYSFMGWIMDSIYNVLDKMGIASLGLSIIFFTIVVRLLIFPLSLKSTKSQKIQKYLQPEFNKINKKYKGKKDQNTMMKQQQEIRELQQKYGIKMTSGCLTAIIQLPIFFSLYWVIRNIPTYVGKIHKLYEPIAYYIKDNVTFDAFKDFVKNQKVLLESGVLKITTFNNGEGIIDSLYKFTSDNWDKLNEQFNLSGASIGFDQKLSKIKEANTFLGINLSEPPGFKFTIALIIPVLAFLFQFLSTIAMQKQQVITDASQEATMKTMNKFTKFMPVFSFIICITVSAGLGLYWAVGAFISWLTTVLTNLYYDKADMEKIVEKAKAKAEMKNAKREASGKKSFMERLAESAAAQQEAREKAEGMEKFGSARLKNYTSSTSTNTNKNVKYKEGSLAAKANAMRQFNDKEND</sequence>
<evidence type="ECO:0000313" key="14">
    <source>
        <dbReference type="EMBL" id="SJZ73737.1"/>
    </source>
</evidence>
<keyword evidence="4 9" id="KW-0812">Transmembrane</keyword>
<feature type="transmembrane region" description="Helical" evidence="12">
    <location>
        <begin position="280"/>
        <end position="297"/>
    </location>
</feature>
<keyword evidence="3" id="KW-1003">Cell membrane</keyword>
<keyword evidence="2" id="KW-0813">Transport</keyword>
<evidence type="ECO:0000256" key="9">
    <source>
        <dbReference type="RuleBase" id="RU003945"/>
    </source>
</evidence>
<dbReference type="GO" id="GO:0005886">
    <property type="term" value="C:plasma membrane"/>
    <property type="evidence" value="ECO:0007669"/>
    <property type="project" value="UniProtKB-SubCell"/>
</dbReference>
<feature type="transmembrane region" description="Helical" evidence="12">
    <location>
        <begin position="33"/>
        <end position="56"/>
    </location>
</feature>
<dbReference type="CDD" id="cd20070">
    <property type="entry name" value="5TM_YidC_Alb3"/>
    <property type="match status" value="1"/>
</dbReference>
<name>A0A1T4N3U3_9FIRM</name>
<dbReference type="InterPro" id="IPR001708">
    <property type="entry name" value="YidC/ALB3/OXA1/COX18"/>
</dbReference>
<dbReference type="Pfam" id="PF02096">
    <property type="entry name" value="60KD_IMP"/>
    <property type="match status" value="1"/>
</dbReference>
<evidence type="ECO:0000256" key="5">
    <source>
        <dbReference type="ARBA" id="ARBA00022927"/>
    </source>
</evidence>
<protein>
    <submittedName>
        <fullName evidence="14">YidC/Oxa1 family membrane protein insertase</fullName>
    </submittedName>
</protein>
<feature type="transmembrane region" description="Helical" evidence="12">
    <location>
        <begin position="106"/>
        <end position="127"/>
    </location>
</feature>
<evidence type="ECO:0000259" key="13">
    <source>
        <dbReference type="Pfam" id="PF02096"/>
    </source>
</evidence>
<evidence type="ECO:0000256" key="3">
    <source>
        <dbReference type="ARBA" id="ARBA00022475"/>
    </source>
</evidence>
<dbReference type="OrthoDB" id="9780552at2"/>
<evidence type="ECO:0000256" key="6">
    <source>
        <dbReference type="ARBA" id="ARBA00022989"/>
    </source>
</evidence>
<feature type="transmembrane region" description="Helical" evidence="12">
    <location>
        <begin position="7"/>
        <end position="27"/>
    </location>
</feature>
<dbReference type="Proteomes" id="UP000189857">
    <property type="component" value="Unassembled WGS sequence"/>
</dbReference>
<feature type="compositionally biased region" description="Low complexity" evidence="11">
    <location>
        <begin position="382"/>
        <end position="395"/>
    </location>
</feature>
<feature type="transmembrane region" description="Helical" evidence="12">
    <location>
        <begin position="238"/>
        <end position="259"/>
    </location>
</feature>
<evidence type="ECO:0000256" key="7">
    <source>
        <dbReference type="ARBA" id="ARBA00023136"/>
    </source>
</evidence>
<dbReference type="PANTHER" id="PTHR12428:SF65">
    <property type="entry name" value="CYTOCHROME C OXIDASE ASSEMBLY PROTEIN COX18, MITOCHONDRIAL"/>
    <property type="match status" value="1"/>
</dbReference>
<feature type="region of interest" description="Disordered" evidence="11">
    <location>
        <begin position="381"/>
        <end position="419"/>
    </location>
</feature>
<keyword evidence="10" id="KW-0175">Coiled coil</keyword>
<keyword evidence="15" id="KW-1185">Reference proteome</keyword>
<keyword evidence="7 12" id="KW-0472">Membrane</keyword>
<gene>
    <name evidence="14" type="ORF">SAMN02745110_01452</name>
</gene>
<reference evidence="14 15" key="1">
    <citation type="submission" date="2017-02" db="EMBL/GenBank/DDBJ databases">
        <authorList>
            <person name="Peterson S.W."/>
        </authorList>
    </citation>
    <scope>NUCLEOTIDE SEQUENCE [LARGE SCALE GENOMIC DNA]</scope>
    <source>
        <strain evidence="14 15">ATCC 17233</strain>
    </source>
</reference>
<evidence type="ECO:0000256" key="1">
    <source>
        <dbReference type="ARBA" id="ARBA00004651"/>
    </source>
</evidence>
<keyword evidence="8" id="KW-0143">Chaperone</keyword>
<evidence type="ECO:0000256" key="8">
    <source>
        <dbReference type="ARBA" id="ARBA00023186"/>
    </source>
</evidence>
<dbReference type="NCBIfam" id="TIGR03592">
    <property type="entry name" value="yidC_oxa1_cterm"/>
    <property type="match status" value="1"/>
</dbReference>
<evidence type="ECO:0000256" key="12">
    <source>
        <dbReference type="SAM" id="Phobius"/>
    </source>
</evidence>
<dbReference type="EMBL" id="FUXA01000008">
    <property type="protein sequence ID" value="SJZ73737.1"/>
    <property type="molecule type" value="Genomic_DNA"/>
</dbReference>